<dbReference type="InterPro" id="IPR002138">
    <property type="entry name" value="Pept_C14_p10"/>
</dbReference>
<dbReference type="Gene3D" id="1.10.533.10">
    <property type="entry name" value="Death Domain, Fas"/>
    <property type="match status" value="1"/>
</dbReference>
<dbReference type="Pfam" id="PF00656">
    <property type="entry name" value="Peptidase_C14"/>
    <property type="match status" value="1"/>
</dbReference>
<dbReference type="SUPFAM" id="SSF47986">
    <property type="entry name" value="DEATH domain"/>
    <property type="match status" value="1"/>
</dbReference>
<dbReference type="InterPro" id="IPR002398">
    <property type="entry name" value="Pept_C14"/>
</dbReference>
<dbReference type="SUPFAM" id="SSF52129">
    <property type="entry name" value="Caspase-like"/>
    <property type="match status" value="1"/>
</dbReference>
<evidence type="ECO:0000259" key="4">
    <source>
        <dbReference type="PROSITE" id="PS50208"/>
    </source>
</evidence>
<dbReference type="EMBL" id="CAXLJM020000075">
    <property type="protein sequence ID" value="CAL8128722.1"/>
    <property type="molecule type" value="Genomic_DNA"/>
</dbReference>
<reference evidence="6 7" key="1">
    <citation type="submission" date="2024-08" db="EMBL/GenBank/DDBJ databases">
        <authorList>
            <person name="Cucini C."/>
            <person name="Frati F."/>
        </authorList>
    </citation>
    <scope>NUCLEOTIDE SEQUENCE [LARGE SCALE GENOMIC DNA]</scope>
</reference>
<dbReference type="CDD" id="cd01671">
    <property type="entry name" value="CARD"/>
    <property type="match status" value="1"/>
</dbReference>
<sequence>MALIKALERTQQIEAVMILKQIYDSSPSGSQSTPQSSSSTGLQEIEARTLIERNYAALVRLIDCNLSLVTRLMSRNELSNEDLAVIMSREFPFQRAESLLNIIQTRVGGYVALIKALEDTNQSTTTAFDILSGKLDTGPSKEASSSSEPTAFEEGPGRFAELINKITEYEHKYNRNMLQRELPKELFDWVAIGAKLNVKVRNPNDDEKIRLKKSQYTTRKAYALILNIIKFPDQKDFREGAQLDTTYMVELWKGLGFKIFPEDETFRNSDHKSKDDIIKQLQIFRTKCVEDEVDCYVIFIGSHGFNDVIFTSEGNTLDFYTDIIYPMQFSASNPRKRVAKIFINQSCQSNPPANYSHTQPLRQPDVQDTFYVKAQIPKYEANRDKKVGSYFVIVLTCVFMRYAYEKSLVDMITEVQRLLKIVSRQAGDECRQLCPLFQMDFLSPFYFFN</sequence>
<evidence type="ECO:0008006" key="8">
    <source>
        <dbReference type="Google" id="ProtNLM"/>
    </source>
</evidence>
<accession>A0ABP1RI67</accession>
<proteinExistence type="inferred from homology"/>
<dbReference type="Gene3D" id="3.40.50.1460">
    <property type="match status" value="1"/>
</dbReference>
<dbReference type="SMART" id="SM00115">
    <property type="entry name" value="CASc"/>
    <property type="match status" value="1"/>
</dbReference>
<gene>
    <name evidence="6" type="ORF">ODALV1_LOCUS22490</name>
</gene>
<evidence type="ECO:0000256" key="1">
    <source>
        <dbReference type="ARBA" id="ARBA00010134"/>
    </source>
</evidence>
<dbReference type="PROSITE" id="PS50208">
    <property type="entry name" value="CASPASE_P20"/>
    <property type="match status" value="1"/>
</dbReference>
<dbReference type="Proteomes" id="UP001642540">
    <property type="component" value="Unassembled WGS sequence"/>
</dbReference>
<dbReference type="InterPro" id="IPR011600">
    <property type="entry name" value="Pept_C14_caspase"/>
</dbReference>
<keyword evidence="7" id="KW-1185">Reference proteome</keyword>
<dbReference type="InterPro" id="IPR029030">
    <property type="entry name" value="Caspase-like_dom_sf"/>
</dbReference>
<organism evidence="6 7">
    <name type="scientific">Orchesella dallaii</name>
    <dbReference type="NCBI Taxonomy" id="48710"/>
    <lineage>
        <taxon>Eukaryota</taxon>
        <taxon>Metazoa</taxon>
        <taxon>Ecdysozoa</taxon>
        <taxon>Arthropoda</taxon>
        <taxon>Hexapoda</taxon>
        <taxon>Collembola</taxon>
        <taxon>Entomobryomorpha</taxon>
        <taxon>Entomobryoidea</taxon>
        <taxon>Orchesellidae</taxon>
        <taxon>Orchesellinae</taxon>
        <taxon>Orchesella</taxon>
    </lineage>
</organism>
<comment type="caution">
    <text evidence="6">The sequence shown here is derived from an EMBL/GenBank/DDBJ whole genome shotgun (WGS) entry which is preliminary data.</text>
</comment>
<feature type="domain" description="Caspase family p20" evidence="4">
    <location>
        <begin position="219"/>
        <end position="351"/>
    </location>
</feature>
<protein>
    <recommendedName>
        <fullName evidence="8">Caspase-8</fullName>
    </recommendedName>
</protein>
<dbReference type="PROSITE" id="PS50207">
    <property type="entry name" value="CASPASE_P10"/>
    <property type="match status" value="1"/>
</dbReference>
<feature type="domain" description="CARD" evidence="5">
    <location>
        <begin position="43"/>
        <end position="106"/>
    </location>
</feature>
<evidence type="ECO:0000259" key="5">
    <source>
        <dbReference type="PROSITE" id="PS50209"/>
    </source>
</evidence>
<dbReference type="PANTHER" id="PTHR47901">
    <property type="entry name" value="CASPASE RECRUITMENT DOMAIN-CONTAINING PROTEIN 18"/>
    <property type="match status" value="1"/>
</dbReference>
<dbReference type="PROSITE" id="PS50209">
    <property type="entry name" value="CARD"/>
    <property type="match status" value="1"/>
</dbReference>
<evidence type="ECO:0000256" key="2">
    <source>
        <dbReference type="RuleBase" id="RU003971"/>
    </source>
</evidence>
<dbReference type="InterPro" id="IPR001309">
    <property type="entry name" value="Pept_C14_p20"/>
</dbReference>
<dbReference type="InterPro" id="IPR001315">
    <property type="entry name" value="CARD"/>
</dbReference>
<comment type="similarity">
    <text evidence="1 2">Belongs to the peptidase C14A family.</text>
</comment>
<dbReference type="InterPro" id="IPR011029">
    <property type="entry name" value="DEATH-like_dom_sf"/>
</dbReference>
<evidence type="ECO:0000313" key="7">
    <source>
        <dbReference type="Proteomes" id="UP001642540"/>
    </source>
</evidence>
<name>A0ABP1RI67_9HEXA</name>
<dbReference type="PANTHER" id="PTHR47901:SF3">
    <property type="entry name" value="CASPASE-1"/>
    <property type="match status" value="1"/>
</dbReference>
<dbReference type="InterPro" id="IPR015917">
    <property type="entry name" value="Pept_C14A"/>
</dbReference>
<evidence type="ECO:0000313" key="6">
    <source>
        <dbReference type="EMBL" id="CAL8128722.1"/>
    </source>
</evidence>
<feature type="domain" description="Caspase family p10" evidence="3">
    <location>
        <begin position="359"/>
        <end position="449"/>
    </location>
</feature>
<evidence type="ECO:0000259" key="3">
    <source>
        <dbReference type="PROSITE" id="PS50207"/>
    </source>
</evidence>